<keyword evidence="5" id="KW-1185">Reference proteome</keyword>
<accession>A0A8X6MF52</accession>
<dbReference type="GO" id="GO:0030991">
    <property type="term" value="C:intraciliary transport particle A"/>
    <property type="evidence" value="ECO:0007669"/>
    <property type="project" value="InterPro"/>
</dbReference>
<dbReference type="GO" id="GO:0035721">
    <property type="term" value="P:intraciliary retrograde transport"/>
    <property type="evidence" value="ECO:0007669"/>
    <property type="project" value="TreeGrafter"/>
</dbReference>
<comment type="caution">
    <text evidence="4">The sequence shown here is derived from an EMBL/GenBank/DDBJ whole genome shotgun (WGS) entry which is preliminary data.</text>
</comment>
<evidence type="ECO:0000313" key="5">
    <source>
        <dbReference type="Proteomes" id="UP000886998"/>
    </source>
</evidence>
<organism evidence="4 5">
    <name type="scientific">Trichonephila inaurata madagascariensis</name>
    <dbReference type="NCBI Taxonomy" id="2747483"/>
    <lineage>
        <taxon>Eukaryota</taxon>
        <taxon>Metazoa</taxon>
        <taxon>Ecdysozoa</taxon>
        <taxon>Arthropoda</taxon>
        <taxon>Chelicerata</taxon>
        <taxon>Arachnida</taxon>
        <taxon>Araneae</taxon>
        <taxon>Araneomorphae</taxon>
        <taxon>Entelegynae</taxon>
        <taxon>Araneoidea</taxon>
        <taxon>Nephilidae</taxon>
        <taxon>Trichonephila</taxon>
        <taxon>Trichonephila inaurata</taxon>
    </lineage>
</organism>
<sequence length="239" mass="27076">MLFSLKSRKKEDKKAEDKLHEEKRKNSKMEDFDDDLDFNETPIRRSDARCVSDRKQDVSLDFISDFSSEFIETSATQPPPRARKTAGWSDGTPGKKSWLRRGSMNFLRESPKKEIIMDTSPVNSGEIPVIPDLDAMKEEELSADVAKAPSLTVSRIATYQELDSDLSKHAAFQSLDGIDLSLLTKRLLPEHLVKKEDETPWTWDTLFADVSSHFNSTTSTDYNESTGVDKIGDQLDKIL</sequence>
<feature type="region of interest" description="Disordered" evidence="3">
    <location>
        <begin position="1"/>
        <end position="38"/>
    </location>
</feature>
<feature type="compositionally biased region" description="Basic and acidic residues" evidence="3">
    <location>
        <begin position="9"/>
        <end position="30"/>
    </location>
</feature>
<dbReference type="PANTHER" id="PTHR33724">
    <property type="entry name" value="INTRAFLAGELLAR TRANSPORT PROTEIN 43 HOMOLOG"/>
    <property type="match status" value="1"/>
</dbReference>
<evidence type="ECO:0000313" key="4">
    <source>
        <dbReference type="EMBL" id="GFS46949.1"/>
    </source>
</evidence>
<dbReference type="EMBL" id="BMAV01026052">
    <property type="protein sequence ID" value="GFS46949.1"/>
    <property type="molecule type" value="Genomic_DNA"/>
</dbReference>
<dbReference type="InterPro" id="IPR029302">
    <property type="entry name" value="IFT43"/>
</dbReference>
<evidence type="ECO:0000256" key="1">
    <source>
        <dbReference type="ARBA" id="ARBA00007563"/>
    </source>
</evidence>
<keyword evidence="2" id="KW-0970">Cilium biogenesis/degradation</keyword>
<evidence type="ECO:0000256" key="3">
    <source>
        <dbReference type="SAM" id="MobiDB-lite"/>
    </source>
</evidence>
<dbReference type="GO" id="GO:0005929">
    <property type="term" value="C:cilium"/>
    <property type="evidence" value="ECO:0007669"/>
    <property type="project" value="TreeGrafter"/>
</dbReference>
<name>A0A8X6MF52_9ARAC</name>
<dbReference type="Proteomes" id="UP000886998">
    <property type="component" value="Unassembled WGS sequence"/>
</dbReference>
<protein>
    <submittedName>
        <fullName evidence="4">Intraflagellar transport protein 43 homolog</fullName>
    </submittedName>
</protein>
<dbReference type="AlphaFoldDB" id="A0A8X6MF52"/>
<proteinExistence type="inferred from homology"/>
<dbReference type="PANTHER" id="PTHR33724:SF1">
    <property type="entry name" value="INTRAFLAGELLAR TRANSPORT PROTEIN 43 HOMOLOG"/>
    <property type="match status" value="1"/>
</dbReference>
<gene>
    <name evidence="4" type="primary">ift43</name>
    <name evidence="4" type="ORF">TNIN_63492</name>
</gene>
<evidence type="ECO:0000256" key="2">
    <source>
        <dbReference type="ARBA" id="ARBA00022794"/>
    </source>
</evidence>
<dbReference type="OrthoDB" id="206950at2759"/>
<feature type="region of interest" description="Disordered" evidence="3">
    <location>
        <begin position="71"/>
        <end position="94"/>
    </location>
</feature>
<dbReference type="Pfam" id="PF15305">
    <property type="entry name" value="IFT43"/>
    <property type="match status" value="1"/>
</dbReference>
<comment type="similarity">
    <text evidence="1">Belongs to the IFT43 family.</text>
</comment>
<reference evidence="4" key="1">
    <citation type="submission" date="2020-08" db="EMBL/GenBank/DDBJ databases">
        <title>Multicomponent nature underlies the extraordinary mechanical properties of spider dragline silk.</title>
        <authorList>
            <person name="Kono N."/>
            <person name="Nakamura H."/>
            <person name="Mori M."/>
            <person name="Yoshida Y."/>
            <person name="Ohtoshi R."/>
            <person name="Malay A.D."/>
            <person name="Moran D.A.P."/>
            <person name="Tomita M."/>
            <person name="Numata K."/>
            <person name="Arakawa K."/>
        </authorList>
    </citation>
    <scope>NUCLEOTIDE SEQUENCE</scope>
</reference>